<comment type="caution">
    <text evidence="7">The sequence shown here is derived from an EMBL/GenBank/DDBJ whole genome shotgun (WGS) entry which is preliminary data.</text>
</comment>
<keyword evidence="2" id="KW-0560">Oxidoreductase</keyword>
<dbReference type="GO" id="GO:0051287">
    <property type="term" value="F:NAD binding"/>
    <property type="evidence" value="ECO:0007669"/>
    <property type="project" value="InterPro"/>
</dbReference>
<dbReference type="GO" id="GO:0016491">
    <property type="term" value="F:oxidoreductase activity"/>
    <property type="evidence" value="ECO:0007669"/>
    <property type="project" value="UniProtKB-KW"/>
</dbReference>
<sequence>MTERIGFIGLGSMGFPIARNLLKAGYELHVYNRDPRKAETLVADGVRQGLHPAEVTEAGGIVMTMVSDDTALEQVTLGPDGLLEHLGPGGVHISMSTVSPALARHLADLHAEKDCSYVAAPVFGRPEAAEAQKLWICVSGAGAAKERAQPLLQAIGQGIYDFGEDPGNANIVKLCGNFMIASAMEAMAEALTLAEKNGIDRCSMMSMFGQTSFSCPIYQNYGKMIAERRFTPGFQMRLGLKDLNLVLDAAEDAKMPMPFASLVHDRLLSGIAKGKGTADWPAFTLLVSEDAGL</sequence>
<accession>A0A8J3IKP4</accession>
<dbReference type="SUPFAM" id="SSF48179">
    <property type="entry name" value="6-phosphogluconate dehydrogenase C-terminal domain-like"/>
    <property type="match status" value="1"/>
</dbReference>
<keyword evidence="3" id="KW-0520">NAD</keyword>
<dbReference type="InterPro" id="IPR013328">
    <property type="entry name" value="6PGD_dom2"/>
</dbReference>
<dbReference type="PANTHER" id="PTHR43580:SF2">
    <property type="entry name" value="CYTOKINE-LIKE NUCLEAR FACTOR N-PAC"/>
    <property type="match status" value="1"/>
</dbReference>
<dbReference type="InterPro" id="IPR036291">
    <property type="entry name" value="NAD(P)-bd_dom_sf"/>
</dbReference>
<comment type="similarity">
    <text evidence="1">Belongs to the HIBADH-related family.</text>
</comment>
<dbReference type="PIRSF" id="PIRSF000103">
    <property type="entry name" value="HIBADH"/>
    <property type="match status" value="1"/>
</dbReference>
<name>A0A8J3IKP4_9CHLR</name>
<organism evidence="7 8">
    <name type="scientific">Reticulibacter mediterranei</name>
    <dbReference type="NCBI Taxonomy" id="2778369"/>
    <lineage>
        <taxon>Bacteria</taxon>
        <taxon>Bacillati</taxon>
        <taxon>Chloroflexota</taxon>
        <taxon>Ktedonobacteria</taxon>
        <taxon>Ktedonobacterales</taxon>
        <taxon>Reticulibacteraceae</taxon>
        <taxon>Reticulibacter</taxon>
    </lineage>
</organism>
<protein>
    <submittedName>
        <fullName evidence="7">Oxidoreductase</fullName>
    </submittedName>
</protein>
<dbReference type="EMBL" id="BNJK01000001">
    <property type="protein sequence ID" value="GHO93229.1"/>
    <property type="molecule type" value="Genomic_DNA"/>
</dbReference>
<dbReference type="Proteomes" id="UP000597444">
    <property type="component" value="Unassembled WGS sequence"/>
</dbReference>
<dbReference type="AlphaFoldDB" id="A0A8J3IKP4"/>
<evidence type="ECO:0000256" key="1">
    <source>
        <dbReference type="ARBA" id="ARBA00009080"/>
    </source>
</evidence>
<evidence type="ECO:0000313" key="8">
    <source>
        <dbReference type="Proteomes" id="UP000597444"/>
    </source>
</evidence>
<dbReference type="InterPro" id="IPR006115">
    <property type="entry name" value="6PGDH_NADP-bd"/>
</dbReference>
<evidence type="ECO:0000256" key="2">
    <source>
        <dbReference type="ARBA" id="ARBA00023002"/>
    </source>
</evidence>
<evidence type="ECO:0000259" key="5">
    <source>
        <dbReference type="Pfam" id="PF03446"/>
    </source>
</evidence>
<feature type="domain" description="6-phosphogluconate dehydrogenase NADP-binding" evidence="5">
    <location>
        <begin position="4"/>
        <end position="160"/>
    </location>
</feature>
<dbReference type="PANTHER" id="PTHR43580">
    <property type="entry name" value="OXIDOREDUCTASE GLYR1-RELATED"/>
    <property type="match status" value="1"/>
</dbReference>
<dbReference type="Gene3D" id="3.40.50.720">
    <property type="entry name" value="NAD(P)-binding Rossmann-like Domain"/>
    <property type="match status" value="1"/>
</dbReference>
<evidence type="ECO:0000256" key="4">
    <source>
        <dbReference type="PIRSR" id="PIRSR000103-1"/>
    </source>
</evidence>
<feature type="active site" evidence="4">
    <location>
        <position position="173"/>
    </location>
</feature>
<evidence type="ECO:0000259" key="6">
    <source>
        <dbReference type="Pfam" id="PF14833"/>
    </source>
</evidence>
<feature type="domain" description="3-hydroxyisobutyrate dehydrogenase-like NAD-binding" evidence="6">
    <location>
        <begin position="167"/>
        <end position="280"/>
    </location>
</feature>
<dbReference type="Gene3D" id="1.10.1040.10">
    <property type="entry name" value="N-(1-d-carboxylethyl)-l-norvaline Dehydrogenase, domain 2"/>
    <property type="match status" value="1"/>
</dbReference>
<dbReference type="SUPFAM" id="SSF51735">
    <property type="entry name" value="NAD(P)-binding Rossmann-fold domains"/>
    <property type="match status" value="1"/>
</dbReference>
<dbReference type="InterPro" id="IPR051265">
    <property type="entry name" value="HIBADH-related_NP60_sf"/>
</dbReference>
<dbReference type="InterPro" id="IPR029154">
    <property type="entry name" value="HIBADH-like_NADP-bd"/>
</dbReference>
<dbReference type="Pfam" id="PF14833">
    <property type="entry name" value="NAD_binding_11"/>
    <property type="match status" value="1"/>
</dbReference>
<evidence type="ECO:0000256" key="3">
    <source>
        <dbReference type="ARBA" id="ARBA00023027"/>
    </source>
</evidence>
<proteinExistence type="inferred from homology"/>
<dbReference type="InterPro" id="IPR015815">
    <property type="entry name" value="HIBADH-related"/>
</dbReference>
<reference evidence="7" key="1">
    <citation type="submission" date="2020-10" db="EMBL/GenBank/DDBJ databases">
        <title>Taxonomic study of unclassified bacteria belonging to the class Ktedonobacteria.</title>
        <authorList>
            <person name="Yabe S."/>
            <person name="Wang C.M."/>
            <person name="Zheng Y."/>
            <person name="Sakai Y."/>
            <person name="Cavaletti L."/>
            <person name="Monciardini P."/>
            <person name="Donadio S."/>
        </authorList>
    </citation>
    <scope>NUCLEOTIDE SEQUENCE</scope>
    <source>
        <strain evidence="7">ID150040</strain>
    </source>
</reference>
<dbReference type="InterPro" id="IPR008927">
    <property type="entry name" value="6-PGluconate_DH-like_C_sf"/>
</dbReference>
<keyword evidence="8" id="KW-1185">Reference proteome</keyword>
<dbReference type="GO" id="GO:0050661">
    <property type="term" value="F:NADP binding"/>
    <property type="evidence" value="ECO:0007669"/>
    <property type="project" value="InterPro"/>
</dbReference>
<dbReference type="RefSeq" id="WP_220204023.1">
    <property type="nucleotide sequence ID" value="NZ_BNJK01000001.1"/>
</dbReference>
<gene>
    <name evidence="7" type="ORF">KSF_032770</name>
</gene>
<evidence type="ECO:0000313" key="7">
    <source>
        <dbReference type="EMBL" id="GHO93229.1"/>
    </source>
</evidence>
<dbReference type="Pfam" id="PF03446">
    <property type="entry name" value="NAD_binding_2"/>
    <property type="match status" value="1"/>
</dbReference>